<dbReference type="GeneID" id="15042083"/>
<proteinExistence type="predicted"/>
<dbReference type="Proteomes" id="UP000011861">
    <property type="component" value="Segment"/>
</dbReference>
<evidence type="ECO:0008006" key="5">
    <source>
        <dbReference type="Google" id="ProtNLM"/>
    </source>
</evidence>
<dbReference type="InterPro" id="IPR053738">
    <property type="entry name" value="Lambda_capsid_assembly"/>
</dbReference>
<evidence type="ECO:0000256" key="2">
    <source>
        <dbReference type="ARBA" id="ARBA00023200"/>
    </source>
</evidence>
<organism evidence="3 4">
    <name type="scientific">Bacillus phage PM1</name>
    <dbReference type="NCBI Taxonomy" id="547228"/>
    <lineage>
        <taxon>Viruses</taxon>
        <taxon>Duplodnaviria</taxon>
        <taxon>Heunggongvirae</taxon>
        <taxon>Uroviricota</taxon>
        <taxon>Caudoviricetes</taxon>
        <taxon>Pemunavirus</taxon>
        <taxon>Pemunavirus PM1</taxon>
    </lineage>
</organism>
<dbReference type="Pfam" id="PF03864">
    <property type="entry name" value="Phage_cap_E"/>
    <property type="match status" value="1"/>
</dbReference>
<evidence type="ECO:0000256" key="1">
    <source>
        <dbReference type="ARBA" id="ARBA00022561"/>
    </source>
</evidence>
<dbReference type="Gene3D" id="3.90.1690.10">
    <property type="entry name" value="phage-related protein like domain"/>
    <property type="match status" value="1"/>
</dbReference>
<keyword evidence="4" id="KW-1185">Reference proteome</keyword>
<protein>
    <recommendedName>
        <fullName evidence="5">Major capsid protein</fullName>
    </recommendedName>
</protein>
<dbReference type="KEGG" id="vg:15042083"/>
<dbReference type="OrthoDB" id="23825at10239"/>
<dbReference type="InterPro" id="IPR005564">
    <property type="entry name" value="Major_capsid_GpE"/>
</dbReference>
<dbReference type="GO" id="GO:0019028">
    <property type="term" value="C:viral capsid"/>
    <property type="evidence" value="ECO:0007669"/>
    <property type="project" value="UniProtKB-KW"/>
</dbReference>
<name>M4ZR32_9CAUD</name>
<dbReference type="EMBL" id="AB711120">
    <property type="protein sequence ID" value="BAM99142.1"/>
    <property type="molecule type" value="Genomic_DNA"/>
</dbReference>
<keyword evidence="1" id="KW-0946">Virion</keyword>
<evidence type="ECO:0000313" key="4">
    <source>
        <dbReference type="Proteomes" id="UP000011861"/>
    </source>
</evidence>
<sequence>MAILDLDQFQNPEFQGYVENVPPQREFILSRYLPQKTTKDIDFTYNVVNGVYAPMAAITGFNAAAPLVDKKQLEKVYGQVAKIQTSFRLDEREILRFTKPRDDEERDMALDYVYASTDELVQGVYSTEEFMRAQVLYNGVLKYDDYQNDIHLNIDFGIPSENKIDVTKPWSDPTSTPLTDIQAALERYRDANNQQSPKETHLNRVTLQYLLRNEQIRNQFYGNNNVAQLMTRENVNSVFAALDFPPIVVNDDVVPVKNKDGEYENVKLLADNKVVFLGEGLGNTMIGPVAEKNYDTGIFVQTEVKRNPPQEAVQVGETAFPALVRPQSIVILSV</sequence>
<keyword evidence="2" id="KW-1035">Host cytoplasm</keyword>
<evidence type="ECO:0000313" key="3">
    <source>
        <dbReference type="EMBL" id="BAM99142.1"/>
    </source>
</evidence>
<keyword evidence="1" id="KW-0167">Capsid protein</keyword>
<reference evidence="3 4" key="1">
    <citation type="journal article" date="2013" name="Virus Genes">
        <title>Complete nucleotide sequence of Bacillus subtilis (natto) bacteriophage PM1, a phage associated with disruption of food production.</title>
        <authorList>
            <person name="Umene K."/>
            <person name="Shiraishi A."/>
        </authorList>
    </citation>
    <scope>NUCLEOTIDE SEQUENCE [LARGE SCALE GENOMIC DNA]</scope>
    <source>
        <strain evidence="3">PM1</strain>
    </source>
</reference>
<dbReference type="RefSeq" id="YP_007678088.1">
    <property type="nucleotide sequence ID" value="NC_020883.1"/>
</dbReference>
<accession>M4ZR32</accession>